<evidence type="ECO:0000313" key="3">
    <source>
        <dbReference type="Proteomes" id="UP000673691"/>
    </source>
</evidence>
<keyword evidence="1" id="KW-1133">Transmembrane helix</keyword>
<keyword evidence="3" id="KW-1185">Reference proteome</keyword>
<sequence length="86" mass="8859">MLEGREAMLFCGSRSMIRAARGADDSLNNILAAGAAGSFFKLTAGIRPALQWGGLGAAVAATFVLALELRSRMSSLVSGGMDRVAV</sequence>
<dbReference type="Proteomes" id="UP000673691">
    <property type="component" value="Unassembled WGS sequence"/>
</dbReference>
<reference evidence="2 3" key="1">
    <citation type="journal article" name="Sci. Rep.">
        <title>Genome-scale phylogenetic analyses confirm Olpidium as the closest living zoosporic fungus to the non-flagellated, terrestrial fungi.</title>
        <authorList>
            <person name="Chang Y."/>
            <person name="Rochon D."/>
            <person name="Sekimoto S."/>
            <person name="Wang Y."/>
            <person name="Chovatia M."/>
            <person name="Sandor L."/>
            <person name="Salamov A."/>
            <person name="Grigoriev I.V."/>
            <person name="Stajich J.E."/>
            <person name="Spatafora J.W."/>
        </authorList>
    </citation>
    <scope>NUCLEOTIDE SEQUENCE [LARGE SCALE GENOMIC DNA]</scope>
    <source>
        <strain evidence="2">S191</strain>
    </source>
</reference>
<feature type="transmembrane region" description="Helical" evidence="1">
    <location>
        <begin position="49"/>
        <end position="67"/>
    </location>
</feature>
<accession>A0A8H8DKV8</accession>
<comment type="caution">
    <text evidence="2">The sequence shown here is derived from an EMBL/GenBank/DDBJ whole genome shotgun (WGS) entry which is preliminary data.</text>
</comment>
<protein>
    <submittedName>
        <fullName evidence="2">Uncharacterized protein</fullName>
    </submittedName>
</protein>
<dbReference type="AlphaFoldDB" id="A0A8H8DKV8"/>
<evidence type="ECO:0000256" key="1">
    <source>
        <dbReference type="SAM" id="Phobius"/>
    </source>
</evidence>
<keyword evidence="1" id="KW-0812">Transmembrane</keyword>
<name>A0A8H8DKV8_9FUNG</name>
<proteinExistence type="predicted"/>
<evidence type="ECO:0000313" key="2">
    <source>
        <dbReference type="EMBL" id="KAG5462080.1"/>
    </source>
</evidence>
<keyword evidence="1" id="KW-0472">Membrane</keyword>
<organism evidence="2 3">
    <name type="scientific">Olpidium bornovanus</name>
    <dbReference type="NCBI Taxonomy" id="278681"/>
    <lineage>
        <taxon>Eukaryota</taxon>
        <taxon>Fungi</taxon>
        <taxon>Fungi incertae sedis</taxon>
        <taxon>Olpidiomycota</taxon>
        <taxon>Olpidiomycotina</taxon>
        <taxon>Olpidiomycetes</taxon>
        <taxon>Olpidiales</taxon>
        <taxon>Olpidiaceae</taxon>
        <taxon>Olpidium</taxon>
    </lineage>
</organism>
<dbReference type="EMBL" id="JAEFCI010002664">
    <property type="protein sequence ID" value="KAG5462080.1"/>
    <property type="molecule type" value="Genomic_DNA"/>
</dbReference>
<gene>
    <name evidence="2" type="ORF">BJ554DRAFT_5629</name>
</gene>